<reference evidence="2" key="1">
    <citation type="submission" date="2012-12" db="EMBL/GenBank/DDBJ databases">
        <title>Identification and characterization of a phenylalanine ammonia-lyase gene family in Isatis indigotica Fort.</title>
        <authorList>
            <person name="Liu Q."/>
            <person name="Chen J."/>
            <person name="Zhou X."/>
            <person name="Di P."/>
            <person name="Xiao Y."/>
            <person name="Xuan H."/>
            <person name="Zhang L."/>
            <person name="Chen W."/>
        </authorList>
    </citation>
    <scope>NUCLEOTIDE SEQUENCE</scope>
    <source>
        <tissue evidence="2">Salivary gland</tissue>
    </source>
</reference>
<sequence length="136" mass="13696">THGAGPGGGSEGGHGGLRTPGLPASGLGSGRPRGGVEAVPLRPAAASGQTRTGLLDKHRQRPPPLSAARNETVAVGTSAPHLYSVLPCDGPQQMLRAIPASSALQSCHINTNLAHCGTTAKVHVTFTGRWIGFIGS</sequence>
<feature type="compositionally biased region" description="Gly residues" evidence="1">
    <location>
        <begin position="1"/>
        <end position="18"/>
    </location>
</feature>
<evidence type="ECO:0000256" key="1">
    <source>
        <dbReference type="SAM" id="MobiDB-lite"/>
    </source>
</evidence>
<evidence type="ECO:0000313" key="2">
    <source>
        <dbReference type="EMBL" id="JAA72883.1"/>
    </source>
</evidence>
<dbReference type="AlphaFoldDB" id="A0A0K8RPN6"/>
<organism evidence="2">
    <name type="scientific">Ixodes ricinus</name>
    <name type="common">Common tick</name>
    <name type="synonym">Acarus ricinus</name>
    <dbReference type="NCBI Taxonomy" id="34613"/>
    <lineage>
        <taxon>Eukaryota</taxon>
        <taxon>Metazoa</taxon>
        <taxon>Ecdysozoa</taxon>
        <taxon>Arthropoda</taxon>
        <taxon>Chelicerata</taxon>
        <taxon>Arachnida</taxon>
        <taxon>Acari</taxon>
        <taxon>Parasitiformes</taxon>
        <taxon>Ixodida</taxon>
        <taxon>Ixodoidea</taxon>
        <taxon>Ixodidae</taxon>
        <taxon>Ixodinae</taxon>
        <taxon>Ixodes</taxon>
    </lineage>
</organism>
<proteinExistence type="evidence at transcript level"/>
<dbReference type="EMBL" id="GADI01000925">
    <property type="protein sequence ID" value="JAA72883.1"/>
    <property type="molecule type" value="mRNA"/>
</dbReference>
<feature type="non-terminal residue" evidence="2">
    <location>
        <position position="1"/>
    </location>
</feature>
<name>A0A0K8RPN6_IXORI</name>
<accession>A0A0K8RPN6</accession>
<protein>
    <submittedName>
        <fullName evidence="2">Uncharacterized protein</fullName>
    </submittedName>
</protein>
<feature type="region of interest" description="Disordered" evidence="1">
    <location>
        <begin position="1"/>
        <end position="70"/>
    </location>
</feature>